<accession>A0ABV1JAR8</accession>
<dbReference type="InterPro" id="IPR029058">
    <property type="entry name" value="AB_hydrolase_fold"/>
</dbReference>
<name>A0ABV1JAR8_9ACTN</name>
<reference evidence="1 2" key="1">
    <citation type="submission" date="2024-04" db="EMBL/GenBank/DDBJ databases">
        <title>Human intestinal bacterial collection.</title>
        <authorList>
            <person name="Pauvert C."/>
            <person name="Hitch T.C.A."/>
            <person name="Clavel T."/>
        </authorList>
    </citation>
    <scope>NUCLEOTIDE SEQUENCE [LARGE SCALE GENOMIC DNA]</scope>
    <source>
        <strain evidence="1 2">CLA-KB-H42</strain>
    </source>
</reference>
<dbReference type="Proteomes" id="UP001487305">
    <property type="component" value="Unassembled WGS sequence"/>
</dbReference>
<sequence>MLFLLPIGYNGAMGNIVTYMQEEQRTFSELPFQAVDSLVCSVICYFNFDRSFPPVASNGAKTRLHDIVALSDWSTLCAASWLEDAKETKDFMQALMASRRYRDMSVAFYANEFSNVVEKQFSATTLFLGQGAAYLAFRGTDGSFAGWKEDFNLCFKRVIPSQRSAEAYLSGVASATEGPLVIGGHSKGGNLAEYAALVCPEEVYARVAAVYNHDGPSFLDNPSPRIDEASFDEKLDKTVPESSAFGMILERRSGYRVVRSSALSVFQHNPFSWEVENGDFACQETLNKSAVFFDAALDEWLRSKSAEERERFIDTIYELFVSTEASSWAEFQSKLLANTKKIVGKGGRLDPETRKFILSTIASLGGILKRETIKRFRPSPLTWRPLRKERYNTSSNNRNQS</sequence>
<dbReference type="Pfam" id="PF11187">
    <property type="entry name" value="Mbeg1-like"/>
    <property type="match status" value="1"/>
</dbReference>
<dbReference type="EMBL" id="JBBNOP010000003">
    <property type="protein sequence ID" value="MEQ3362186.1"/>
    <property type="molecule type" value="Genomic_DNA"/>
</dbReference>
<organism evidence="1 2">
    <name type="scientific">Raoultibacter massiliensis</name>
    <dbReference type="NCBI Taxonomy" id="1852371"/>
    <lineage>
        <taxon>Bacteria</taxon>
        <taxon>Bacillati</taxon>
        <taxon>Actinomycetota</taxon>
        <taxon>Coriobacteriia</taxon>
        <taxon>Eggerthellales</taxon>
        <taxon>Eggerthellaceae</taxon>
        <taxon>Raoultibacter</taxon>
    </lineage>
</organism>
<gene>
    <name evidence="1" type="ORF">AAA083_04245</name>
</gene>
<comment type="caution">
    <text evidence="1">The sequence shown here is derived from an EMBL/GenBank/DDBJ whole genome shotgun (WGS) entry which is preliminary data.</text>
</comment>
<evidence type="ECO:0000313" key="2">
    <source>
        <dbReference type="Proteomes" id="UP001487305"/>
    </source>
</evidence>
<protein>
    <submittedName>
        <fullName evidence="1">Mbeg1-like protein</fullName>
    </submittedName>
</protein>
<dbReference type="RefSeq" id="WP_245874441.1">
    <property type="nucleotide sequence ID" value="NZ_JBBNOP010000003.1"/>
</dbReference>
<dbReference type="InterPro" id="IPR024499">
    <property type="entry name" value="Mbeg1-like"/>
</dbReference>
<proteinExistence type="predicted"/>
<dbReference type="SUPFAM" id="SSF53474">
    <property type="entry name" value="alpha/beta-Hydrolases"/>
    <property type="match status" value="1"/>
</dbReference>
<evidence type="ECO:0000313" key="1">
    <source>
        <dbReference type="EMBL" id="MEQ3362186.1"/>
    </source>
</evidence>
<keyword evidence="2" id="KW-1185">Reference proteome</keyword>